<protein>
    <submittedName>
        <fullName evidence="1">Uncharacterized protein</fullName>
    </submittedName>
</protein>
<evidence type="ECO:0000313" key="1">
    <source>
        <dbReference type="EMBL" id="CAI9769155.1"/>
    </source>
</evidence>
<keyword evidence="2" id="KW-1185">Reference proteome</keyword>
<dbReference type="AlphaFoldDB" id="A0AAD1ZL11"/>
<dbReference type="Proteomes" id="UP000834106">
    <property type="component" value="Chromosome 10"/>
</dbReference>
<gene>
    <name evidence="1" type="ORF">FPE_LOCUS17135</name>
</gene>
<dbReference type="EMBL" id="OU503045">
    <property type="protein sequence ID" value="CAI9769155.1"/>
    <property type="molecule type" value="Genomic_DNA"/>
</dbReference>
<evidence type="ECO:0000313" key="2">
    <source>
        <dbReference type="Proteomes" id="UP000834106"/>
    </source>
</evidence>
<reference evidence="1" key="1">
    <citation type="submission" date="2023-05" db="EMBL/GenBank/DDBJ databases">
        <authorList>
            <person name="Huff M."/>
        </authorList>
    </citation>
    <scope>NUCLEOTIDE SEQUENCE</scope>
</reference>
<sequence length="112" mass="12286">MAENPLQHLLQAFGKVSVCVQTHLSQFILRSHRPSLSLNQNDHSSLYISPNSTADSHLLQSAEIFKKGKSSGRMTKEELGRLLDFSSHSCCSVSGQANQAAKEGCKRAAWES</sequence>
<proteinExistence type="predicted"/>
<name>A0AAD1ZL11_9LAMI</name>
<accession>A0AAD1ZL11</accession>
<organism evidence="1 2">
    <name type="scientific">Fraxinus pennsylvanica</name>
    <dbReference type="NCBI Taxonomy" id="56036"/>
    <lineage>
        <taxon>Eukaryota</taxon>
        <taxon>Viridiplantae</taxon>
        <taxon>Streptophyta</taxon>
        <taxon>Embryophyta</taxon>
        <taxon>Tracheophyta</taxon>
        <taxon>Spermatophyta</taxon>
        <taxon>Magnoliopsida</taxon>
        <taxon>eudicotyledons</taxon>
        <taxon>Gunneridae</taxon>
        <taxon>Pentapetalae</taxon>
        <taxon>asterids</taxon>
        <taxon>lamiids</taxon>
        <taxon>Lamiales</taxon>
        <taxon>Oleaceae</taxon>
        <taxon>Oleeae</taxon>
        <taxon>Fraxinus</taxon>
    </lineage>
</organism>